<dbReference type="InterPro" id="IPR046671">
    <property type="entry name" value="DUF6541"/>
</dbReference>
<dbReference type="Pfam" id="PF20176">
    <property type="entry name" value="DUF6541"/>
    <property type="match status" value="1"/>
</dbReference>
<feature type="transmembrane region" description="Helical" evidence="1">
    <location>
        <begin position="100"/>
        <end position="117"/>
    </location>
</feature>
<comment type="caution">
    <text evidence="2">The sequence shown here is derived from an EMBL/GenBank/DDBJ whole genome shotgun (WGS) entry which is preliminary data.</text>
</comment>
<keyword evidence="1" id="KW-0472">Membrane</keyword>
<protein>
    <submittedName>
        <fullName evidence="2">Uncharacterized protein</fullName>
    </submittedName>
</protein>
<evidence type="ECO:0000256" key="1">
    <source>
        <dbReference type="SAM" id="Phobius"/>
    </source>
</evidence>
<evidence type="ECO:0000313" key="2">
    <source>
        <dbReference type="EMBL" id="MPM74948.1"/>
    </source>
</evidence>
<name>A0A645CDH5_9ZZZZ</name>
<gene>
    <name evidence="2" type="ORF">SDC9_121937</name>
</gene>
<feature type="transmembrane region" description="Helical" evidence="1">
    <location>
        <begin position="137"/>
        <end position="160"/>
    </location>
</feature>
<proteinExistence type="predicted"/>
<feature type="transmembrane region" description="Helical" evidence="1">
    <location>
        <begin position="72"/>
        <end position="93"/>
    </location>
</feature>
<sequence length="387" mass="40195">MLSVAFALRHALAGPRDVRRWLPVAGFLALAVLGPVAATGWAPRGLSLPGDRSLSLTRTVIGVLTFWGESHLATQIASAGLFLFALIGMVVCVRGSRRGDWWLAATGVIFIVLGSLLDAHGTAWVWPWTWPWYNWAFRVQGVTDVYALALVAIGAAALLGRASRLRRAVRPAAGPVGPVAGPGVRAVADPVGPATPTGVGPAAQHAIGPAAGPVAGLLSGLAAGLVLAGVLAIVVVQSKAAIRLVGPLYKLSGTAAWITTDKAEALTELSRRMPADAVVAANPWRGGQFLYLLGPQRTAIPTEKTYGDDVGLISHGLADVMSDPAVCAAVERQGVTYVITGGNMTAGNEQWYGKYAAVDEVSTAGGFRVVAHVDPYTLWSVPACPAR</sequence>
<organism evidence="2">
    <name type="scientific">bioreactor metagenome</name>
    <dbReference type="NCBI Taxonomy" id="1076179"/>
    <lineage>
        <taxon>unclassified sequences</taxon>
        <taxon>metagenomes</taxon>
        <taxon>ecological metagenomes</taxon>
    </lineage>
</organism>
<feature type="transmembrane region" description="Helical" evidence="1">
    <location>
        <begin position="21"/>
        <end position="42"/>
    </location>
</feature>
<keyword evidence="1" id="KW-0812">Transmembrane</keyword>
<feature type="transmembrane region" description="Helical" evidence="1">
    <location>
        <begin position="214"/>
        <end position="236"/>
    </location>
</feature>
<dbReference type="AlphaFoldDB" id="A0A645CDH5"/>
<keyword evidence="1" id="KW-1133">Transmembrane helix</keyword>
<accession>A0A645CDH5</accession>
<reference evidence="2" key="1">
    <citation type="submission" date="2019-08" db="EMBL/GenBank/DDBJ databases">
        <authorList>
            <person name="Kucharzyk K."/>
            <person name="Murdoch R.W."/>
            <person name="Higgins S."/>
            <person name="Loffler F."/>
        </authorList>
    </citation>
    <scope>NUCLEOTIDE SEQUENCE</scope>
</reference>
<dbReference type="EMBL" id="VSSQ01026298">
    <property type="protein sequence ID" value="MPM74948.1"/>
    <property type="molecule type" value="Genomic_DNA"/>
</dbReference>